<dbReference type="PANTHER" id="PTHR15503:SF45">
    <property type="entry name" value="RNA-DIRECTED DNA POLYMERASE HOMOLOG"/>
    <property type="match status" value="1"/>
</dbReference>
<evidence type="ECO:0000313" key="2">
    <source>
        <dbReference type="Proteomes" id="UP001454036"/>
    </source>
</evidence>
<dbReference type="Proteomes" id="UP001454036">
    <property type="component" value="Unassembled WGS sequence"/>
</dbReference>
<dbReference type="InterPro" id="IPR043502">
    <property type="entry name" value="DNA/RNA_pol_sf"/>
</dbReference>
<protein>
    <recommendedName>
        <fullName evidence="3">Retrotransposon protein</fullName>
    </recommendedName>
</protein>
<name>A0AAV3R0U5_LITER</name>
<evidence type="ECO:0000313" key="1">
    <source>
        <dbReference type="EMBL" id="GAA0168513.1"/>
    </source>
</evidence>
<evidence type="ECO:0008006" key="3">
    <source>
        <dbReference type="Google" id="ProtNLM"/>
    </source>
</evidence>
<dbReference type="Gene3D" id="3.10.10.10">
    <property type="entry name" value="HIV Type 1 Reverse Transcriptase, subunit A, domain 1"/>
    <property type="match status" value="1"/>
</dbReference>
<dbReference type="CDD" id="cd01647">
    <property type="entry name" value="RT_LTR"/>
    <property type="match status" value="1"/>
</dbReference>
<comment type="caution">
    <text evidence="1">The sequence shown here is derived from an EMBL/GenBank/DDBJ whole genome shotgun (WGS) entry which is preliminary data.</text>
</comment>
<organism evidence="1 2">
    <name type="scientific">Lithospermum erythrorhizon</name>
    <name type="common">Purple gromwell</name>
    <name type="synonym">Lithospermum officinale var. erythrorhizon</name>
    <dbReference type="NCBI Taxonomy" id="34254"/>
    <lineage>
        <taxon>Eukaryota</taxon>
        <taxon>Viridiplantae</taxon>
        <taxon>Streptophyta</taxon>
        <taxon>Embryophyta</taxon>
        <taxon>Tracheophyta</taxon>
        <taxon>Spermatophyta</taxon>
        <taxon>Magnoliopsida</taxon>
        <taxon>eudicotyledons</taxon>
        <taxon>Gunneridae</taxon>
        <taxon>Pentapetalae</taxon>
        <taxon>asterids</taxon>
        <taxon>lamiids</taxon>
        <taxon>Boraginales</taxon>
        <taxon>Boraginaceae</taxon>
        <taxon>Boraginoideae</taxon>
        <taxon>Lithospermeae</taxon>
        <taxon>Lithospermum</taxon>
    </lineage>
</organism>
<proteinExistence type="predicted"/>
<keyword evidence="2" id="KW-1185">Reference proteome</keyword>
<sequence length="143" mass="16916">MKKTEIKLEDVHIVRDYTDVFPKELLEIPLEQEMEFNIGLTPSTSSLFMAPYRITLEELKELKTQLKEFLENGFIQSSISPWGSPVLFVKKKDATLGLCIDYRQLNKLTIRNRYPLPRLIDDFFNQLRRARFFSKIDLRSGYH</sequence>
<dbReference type="PANTHER" id="PTHR15503">
    <property type="entry name" value="LDOC1 RELATED"/>
    <property type="match status" value="1"/>
</dbReference>
<accession>A0AAV3R0U5</accession>
<dbReference type="AlphaFoldDB" id="A0AAV3R0U5"/>
<reference evidence="1 2" key="1">
    <citation type="submission" date="2024-01" db="EMBL/GenBank/DDBJ databases">
        <title>The complete chloroplast genome sequence of Lithospermum erythrorhizon: insights into the phylogenetic relationship among Boraginaceae species and the maternal lineages of purple gromwells.</title>
        <authorList>
            <person name="Okada T."/>
            <person name="Watanabe K."/>
        </authorList>
    </citation>
    <scope>NUCLEOTIDE SEQUENCE [LARGE SCALE GENOMIC DNA]</scope>
</reference>
<dbReference type="EMBL" id="BAABME010006497">
    <property type="protein sequence ID" value="GAA0168513.1"/>
    <property type="molecule type" value="Genomic_DNA"/>
</dbReference>
<dbReference type="InterPro" id="IPR032567">
    <property type="entry name" value="RTL1-rel"/>
</dbReference>
<dbReference type="SUPFAM" id="SSF56672">
    <property type="entry name" value="DNA/RNA polymerases"/>
    <property type="match status" value="1"/>
</dbReference>
<gene>
    <name evidence="1" type="ORF">LIER_23216</name>
</gene>